<reference evidence="2" key="1">
    <citation type="journal article" date="2020" name="Stud. Mycol.">
        <title>101 Dothideomycetes genomes: a test case for predicting lifestyles and emergence of pathogens.</title>
        <authorList>
            <person name="Haridas S."/>
            <person name="Albert R."/>
            <person name="Binder M."/>
            <person name="Bloem J."/>
            <person name="Labutti K."/>
            <person name="Salamov A."/>
            <person name="Andreopoulos B."/>
            <person name="Baker S."/>
            <person name="Barry K."/>
            <person name="Bills G."/>
            <person name="Bluhm B."/>
            <person name="Cannon C."/>
            <person name="Castanera R."/>
            <person name="Culley D."/>
            <person name="Daum C."/>
            <person name="Ezra D."/>
            <person name="Gonzalez J."/>
            <person name="Henrissat B."/>
            <person name="Kuo A."/>
            <person name="Liang C."/>
            <person name="Lipzen A."/>
            <person name="Lutzoni F."/>
            <person name="Magnuson J."/>
            <person name="Mondo S."/>
            <person name="Nolan M."/>
            <person name="Ohm R."/>
            <person name="Pangilinan J."/>
            <person name="Park H.-J."/>
            <person name="Ramirez L."/>
            <person name="Alfaro M."/>
            <person name="Sun H."/>
            <person name="Tritt A."/>
            <person name="Yoshinaga Y."/>
            <person name="Zwiers L.-H."/>
            <person name="Turgeon B."/>
            <person name="Goodwin S."/>
            <person name="Spatafora J."/>
            <person name="Crous P."/>
            <person name="Grigoriev I."/>
        </authorList>
    </citation>
    <scope>NUCLEOTIDE SEQUENCE</scope>
    <source>
        <strain evidence="2">CBS 123094</strain>
    </source>
</reference>
<sequence>MSDARRMIRERKDAIDKDTVDAYTKRIERERTVRLNYFKRKIFGKIRREGKLSLRRHETNQLLPPQDMSSYQLDYLDRLQLRRRRQQIERGDGDRTGSDSDSNVGSPPPNIMDIY</sequence>
<feature type="compositionally biased region" description="Basic and acidic residues" evidence="1">
    <location>
        <begin position="84"/>
        <end position="98"/>
    </location>
</feature>
<dbReference type="EMBL" id="ML977613">
    <property type="protein sequence ID" value="KAF1997490.1"/>
    <property type="molecule type" value="Genomic_DNA"/>
</dbReference>
<feature type="region of interest" description="Disordered" evidence="1">
    <location>
        <begin position="84"/>
        <end position="115"/>
    </location>
</feature>
<evidence type="ECO:0000313" key="3">
    <source>
        <dbReference type="Proteomes" id="UP000799779"/>
    </source>
</evidence>
<organism evidence="2 3">
    <name type="scientific">Amniculicola lignicola CBS 123094</name>
    <dbReference type="NCBI Taxonomy" id="1392246"/>
    <lineage>
        <taxon>Eukaryota</taxon>
        <taxon>Fungi</taxon>
        <taxon>Dikarya</taxon>
        <taxon>Ascomycota</taxon>
        <taxon>Pezizomycotina</taxon>
        <taxon>Dothideomycetes</taxon>
        <taxon>Pleosporomycetidae</taxon>
        <taxon>Pleosporales</taxon>
        <taxon>Amniculicolaceae</taxon>
        <taxon>Amniculicola</taxon>
    </lineage>
</organism>
<gene>
    <name evidence="2" type="ORF">P154DRAFT_524817</name>
</gene>
<protein>
    <submittedName>
        <fullName evidence="2">Uncharacterized protein</fullName>
    </submittedName>
</protein>
<evidence type="ECO:0000313" key="2">
    <source>
        <dbReference type="EMBL" id="KAF1997490.1"/>
    </source>
</evidence>
<dbReference type="Proteomes" id="UP000799779">
    <property type="component" value="Unassembled WGS sequence"/>
</dbReference>
<proteinExistence type="predicted"/>
<name>A0A6A5W6G1_9PLEO</name>
<keyword evidence="3" id="KW-1185">Reference proteome</keyword>
<feature type="compositionally biased region" description="Pro residues" evidence="1">
    <location>
        <begin position="106"/>
        <end position="115"/>
    </location>
</feature>
<dbReference type="AlphaFoldDB" id="A0A6A5W6G1"/>
<evidence type="ECO:0000256" key="1">
    <source>
        <dbReference type="SAM" id="MobiDB-lite"/>
    </source>
</evidence>
<accession>A0A6A5W6G1</accession>